<keyword evidence="7" id="KW-0539">Nucleus</keyword>
<evidence type="ECO:0000256" key="2">
    <source>
        <dbReference type="ARBA" id="ARBA00022723"/>
    </source>
</evidence>
<dbReference type="Proteomes" id="UP001174694">
    <property type="component" value="Unassembled WGS sequence"/>
</dbReference>
<accession>A0AA38VE71</accession>
<dbReference type="GO" id="GO:0006351">
    <property type="term" value="P:DNA-templated transcription"/>
    <property type="evidence" value="ECO:0007669"/>
    <property type="project" value="InterPro"/>
</dbReference>
<proteinExistence type="predicted"/>
<evidence type="ECO:0000256" key="3">
    <source>
        <dbReference type="ARBA" id="ARBA00022833"/>
    </source>
</evidence>
<evidence type="ECO:0000259" key="8">
    <source>
        <dbReference type="Pfam" id="PF04082"/>
    </source>
</evidence>
<evidence type="ECO:0000256" key="6">
    <source>
        <dbReference type="ARBA" id="ARBA00023163"/>
    </source>
</evidence>
<keyword evidence="6" id="KW-0804">Transcription</keyword>
<keyword evidence="10" id="KW-1185">Reference proteome</keyword>
<dbReference type="GO" id="GO:0000981">
    <property type="term" value="F:DNA-binding transcription factor activity, RNA polymerase II-specific"/>
    <property type="evidence" value="ECO:0007669"/>
    <property type="project" value="TreeGrafter"/>
</dbReference>
<evidence type="ECO:0000256" key="5">
    <source>
        <dbReference type="ARBA" id="ARBA00023125"/>
    </source>
</evidence>
<gene>
    <name evidence="9" type="ORF">NKR23_g10519</name>
</gene>
<dbReference type="GO" id="GO:0005634">
    <property type="term" value="C:nucleus"/>
    <property type="evidence" value="ECO:0007669"/>
    <property type="project" value="UniProtKB-SubCell"/>
</dbReference>
<evidence type="ECO:0000313" key="9">
    <source>
        <dbReference type="EMBL" id="KAJ9133868.1"/>
    </source>
</evidence>
<name>A0AA38VE71_9PEZI</name>
<dbReference type="InterPro" id="IPR007219">
    <property type="entry name" value="XnlR_reg_dom"/>
</dbReference>
<dbReference type="GO" id="GO:0045944">
    <property type="term" value="P:positive regulation of transcription by RNA polymerase II"/>
    <property type="evidence" value="ECO:0007669"/>
    <property type="project" value="TreeGrafter"/>
</dbReference>
<protein>
    <submittedName>
        <fullName evidence="9">Fungal transcription factor</fullName>
    </submittedName>
</protein>
<evidence type="ECO:0000256" key="1">
    <source>
        <dbReference type="ARBA" id="ARBA00004123"/>
    </source>
</evidence>
<evidence type="ECO:0000256" key="4">
    <source>
        <dbReference type="ARBA" id="ARBA00023015"/>
    </source>
</evidence>
<evidence type="ECO:0000256" key="7">
    <source>
        <dbReference type="ARBA" id="ARBA00023242"/>
    </source>
</evidence>
<keyword evidence="4" id="KW-0805">Transcription regulation</keyword>
<dbReference type="PANTHER" id="PTHR47782">
    <property type="entry name" value="ZN(II)2CYS6 TRANSCRIPTION FACTOR (EUROFUNG)-RELATED"/>
    <property type="match status" value="1"/>
</dbReference>
<evidence type="ECO:0000313" key="10">
    <source>
        <dbReference type="Proteomes" id="UP001174694"/>
    </source>
</evidence>
<dbReference type="GO" id="GO:0043565">
    <property type="term" value="F:sequence-specific DNA binding"/>
    <property type="evidence" value="ECO:0007669"/>
    <property type="project" value="TreeGrafter"/>
</dbReference>
<dbReference type="Pfam" id="PF04082">
    <property type="entry name" value="Fungal_trans"/>
    <property type="match status" value="1"/>
</dbReference>
<dbReference type="InterPro" id="IPR052202">
    <property type="entry name" value="Yeast_MetPath_Reg"/>
</dbReference>
<keyword evidence="2" id="KW-0479">Metal-binding</keyword>
<comment type="subcellular location">
    <subcellularLocation>
        <location evidence="1">Nucleus</location>
    </subcellularLocation>
</comment>
<dbReference type="PANTHER" id="PTHR47782:SF12">
    <property type="entry name" value="ZN(II)2CYS6 TRANSCRIPTION FACTOR (EUROFUNG)"/>
    <property type="match status" value="1"/>
</dbReference>
<dbReference type="GO" id="GO:0008270">
    <property type="term" value="F:zinc ion binding"/>
    <property type="evidence" value="ECO:0007669"/>
    <property type="project" value="InterPro"/>
</dbReference>
<organism evidence="9 10">
    <name type="scientific">Pleurostoma richardsiae</name>
    <dbReference type="NCBI Taxonomy" id="41990"/>
    <lineage>
        <taxon>Eukaryota</taxon>
        <taxon>Fungi</taxon>
        <taxon>Dikarya</taxon>
        <taxon>Ascomycota</taxon>
        <taxon>Pezizomycotina</taxon>
        <taxon>Sordariomycetes</taxon>
        <taxon>Sordariomycetidae</taxon>
        <taxon>Calosphaeriales</taxon>
        <taxon>Pleurostomataceae</taxon>
        <taxon>Pleurostoma</taxon>
    </lineage>
</organism>
<dbReference type="CDD" id="cd12148">
    <property type="entry name" value="fungal_TF_MHR"/>
    <property type="match status" value="1"/>
</dbReference>
<comment type="caution">
    <text evidence="9">The sequence shown here is derived from an EMBL/GenBank/DDBJ whole genome shotgun (WGS) entry which is preliminary data.</text>
</comment>
<dbReference type="EMBL" id="JANBVO010000047">
    <property type="protein sequence ID" value="KAJ9133868.1"/>
    <property type="molecule type" value="Genomic_DNA"/>
</dbReference>
<sequence length="378" mass="42701">MSVAIELRLHRHNADWGFSAEELEIRNRTWWCIYNLERQIAVLTGRVLSIRDHAIHTLKSSPASIDHLEESEARAAPMFHKHGVGLLNCLIRLRQISGRILESVYIARGPDGKALFTPFQQICSQFDDINRDLELWKRDVDLLGMKRSREYYEMKVEYCLLLLLLNRPSPTFMIPSHQMVTVCSRAASSAVRQWSKIKSEYGAWAIGRSFRTLHAILMVGLAALYCDWQAMTAFHKNAALGAGVIHTHGNDISVCVELMEQCIDHMKDPNMLKLRDLLQSVRLKVYGLKSPQRANNADLSSAPAVSLVSPMDPSDEVGLNGPQHAWLLSENQGLESYMSQVIDFFNDDTIGMDDALEAWYNSFVSEVQLQSPGSSRSV</sequence>
<feature type="domain" description="Xylanolytic transcriptional activator regulatory" evidence="8">
    <location>
        <begin position="2"/>
        <end position="137"/>
    </location>
</feature>
<keyword evidence="3" id="KW-0862">Zinc</keyword>
<keyword evidence="5" id="KW-0238">DNA-binding</keyword>
<reference evidence="9" key="1">
    <citation type="submission" date="2022-07" db="EMBL/GenBank/DDBJ databases">
        <title>Fungi with potential for degradation of polypropylene.</title>
        <authorList>
            <person name="Gostincar C."/>
        </authorList>
    </citation>
    <scope>NUCLEOTIDE SEQUENCE</scope>
    <source>
        <strain evidence="9">EXF-13308</strain>
    </source>
</reference>
<dbReference type="AlphaFoldDB" id="A0AA38VE71"/>